<comment type="caution">
    <text evidence="9">The sequence shown here is derived from an EMBL/GenBank/DDBJ whole genome shotgun (WGS) entry which is preliminary data.</text>
</comment>
<keyword evidence="5" id="KW-0560">Oxidoreductase</keyword>
<evidence type="ECO:0000256" key="2">
    <source>
        <dbReference type="ARBA" id="ARBA00005995"/>
    </source>
</evidence>
<evidence type="ECO:0000256" key="6">
    <source>
        <dbReference type="SAM" id="MobiDB-lite"/>
    </source>
</evidence>
<dbReference type="SUPFAM" id="SSF47676">
    <property type="entry name" value="Conserved domain common to transcription factors TFIIS, elongin A, CRSP70"/>
    <property type="match status" value="1"/>
</dbReference>
<dbReference type="InterPro" id="IPR050281">
    <property type="entry name" value="Flavin_monoamine_oxidase"/>
</dbReference>
<dbReference type="InterPro" id="IPR036188">
    <property type="entry name" value="FAD/NAD-bd_sf"/>
</dbReference>
<feature type="region of interest" description="Disordered" evidence="6">
    <location>
        <begin position="911"/>
        <end position="965"/>
    </location>
</feature>
<dbReference type="PROSITE" id="PS51998">
    <property type="entry name" value="DEK_C"/>
    <property type="match status" value="1"/>
</dbReference>
<comment type="similarity">
    <text evidence="2">Belongs to the flavin monoamine oxidase family.</text>
</comment>
<dbReference type="GO" id="GO:0006355">
    <property type="term" value="P:regulation of DNA-templated transcription"/>
    <property type="evidence" value="ECO:0007669"/>
    <property type="project" value="InterPro"/>
</dbReference>
<organism evidence="9 10">
    <name type="scientific">[Myrmecia] bisecta</name>
    <dbReference type="NCBI Taxonomy" id="41462"/>
    <lineage>
        <taxon>Eukaryota</taxon>
        <taxon>Viridiplantae</taxon>
        <taxon>Chlorophyta</taxon>
        <taxon>core chlorophytes</taxon>
        <taxon>Trebouxiophyceae</taxon>
        <taxon>Trebouxiales</taxon>
        <taxon>Trebouxiaceae</taxon>
        <taxon>Myrmecia</taxon>
    </lineage>
</organism>
<dbReference type="PANTHER" id="PTHR10742:SF410">
    <property type="entry name" value="LYSINE-SPECIFIC HISTONE DEMETHYLASE 2"/>
    <property type="match status" value="1"/>
</dbReference>
<dbReference type="GO" id="GO:0005694">
    <property type="term" value="C:chromosome"/>
    <property type="evidence" value="ECO:0007669"/>
    <property type="project" value="InterPro"/>
</dbReference>
<dbReference type="AlphaFoldDB" id="A0AAW1PAV4"/>
<dbReference type="Pfam" id="PF04433">
    <property type="entry name" value="SWIRM"/>
    <property type="match status" value="1"/>
</dbReference>
<dbReference type="InterPro" id="IPR017923">
    <property type="entry name" value="TFIIS_N"/>
</dbReference>
<dbReference type="GO" id="GO:0016705">
    <property type="term" value="F:oxidoreductase activity, acting on paired donors, with incorporation or reduction of molecular oxygen"/>
    <property type="evidence" value="ECO:0007669"/>
    <property type="project" value="UniProtKB-ARBA"/>
</dbReference>
<dbReference type="Pfam" id="PF23030">
    <property type="entry name" value="SCAF11-like_C"/>
    <property type="match status" value="1"/>
</dbReference>
<dbReference type="GO" id="GO:0141052">
    <property type="term" value="F:histone H3 demethylase activity"/>
    <property type="evidence" value="ECO:0007669"/>
    <property type="project" value="UniProtKB-ARBA"/>
</dbReference>
<dbReference type="PROSITE" id="PS50934">
    <property type="entry name" value="SWIRM"/>
    <property type="match status" value="1"/>
</dbReference>
<feature type="region of interest" description="Disordered" evidence="6">
    <location>
        <begin position="1006"/>
        <end position="1062"/>
    </location>
</feature>
<dbReference type="Pfam" id="PF08711">
    <property type="entry name" value="Med26"/>
    <property type="match status" value="1"/>
</dbReference>
<feature type="compositionally biased region" description="Polar residues" evidence="6">
    <location>
        <begin position="1032"/>
        <end position="1055"/>
    </location>
</feature>
<proteinExistence type="inferred from homology"/>
<accession>A0AAW1PAV4</accession>
<dbReference type="Proteomes" id="UP001489004">
    <property type="component" value="Unassembled WGS sequence"/>
</dbReference>
<dbReference type="EMBL" id="JALJOR010000015">
    <property type="protein sequence ID" value="KAK9805594.1"/>
    <property type="molecule type" value="Genomic_DNA"/>
</dbReference>
<dbReference type="InterPro" id="IPR007526">
    <property type="entry name" value="SWIRM"/>
</dbReference>
<dbReference type="SUPFAM" id="SSF109715">
    <property type="entry name" value="DEK C-terminal domain"/>
    <property type="match status" value="1"/>
</dbReference>
<keyword evidence="10" id="KW-1185">Reference proteome</keyword>
<feature type="compositionally biased region" description="Pro residues" evidence="6">
    <location>
        <begin position="915"/>
        <end position="925"/>
    </location>
</feature>
<feature type="domain" description="DEK-C" evidence="8">
    <location>
        <begin position="140"/>
        <end position="195"/>
    </location>
</feature>
<dbReference type="Gene3D" id="3.90.660.10">
    <property type="match status" value="1"/>
</dbReference>
<dbReference type="SUPFAM" id="SSF54373">
    <property type="entry name" value="FAD-linked reductases, C-terminal domain"/>
    <property type="match status" value="1"/>
</dbReference>
<dbReference type="PANTHER" id="PTHR10742">
    <property type="entry name" value="FLAVIN MONOAMINE OXIDASE"/>
    <property type="match status" value="1"/>
</dbReference>
<dbReference type="InterPro" id="IPR036388">
    <property type="entry name" value="WH-like_DNA-bd_sf"/>
</dbReference>
<evidence type="ECO:0000256" key="5">
    <source>
        <dbReference type="ARBA" id="ARBA00023002"/>
    </source>
</evidence>
<feature type="domain" description="SWIRM" evidence="7">
    <location>
        <begin position="62"/>
        <end position="121"/>
    </location>
</feature>
<comment type="cofactor">
    <cofactor evidence="1">
        <name>FAD</name>
        <dbReference type="ChEBI" id="CHEBI:57692"/>
    </cofactor>
</comment>
<dbReference type="InterPro" id="IPR057031">
    <property type="entry name" value="SFR19-like_C"/>
</dbReference>
<gene>
    <name evidence="9" type="ORF">WJX72_006757</name>
</gene>
<dbReference type="InterPro" id="IPR009057">
    <property type="entry name" value="Homeodomain-like_sf"/>
</dbReference>
<reference evidence="9 10" key="1">
    <citation type="journal article" date="2024" name="Nat. Commun.">
        <title>Phylogenomics reveals the evolutionary origins of lichenization in chlorophyte algae.</title>
        <authorList>
            <person name="Puginier C."/>
            <person name="Libourel C."/>
            <person name="Otte J."/>
            <person name="Skaloud P."/>
            <person name="Haon M."/>
            <person name="Grisel S."/>
            <person name="Petersen M."/>
            <person name="Berrin J.G."/>
            <person name="Delaux P.M."/>
            <person name="Dal Grande F."/>
            <person name="Keller J."/>
        </authorList>
    </citation>
    <scope>NUCLEOTIDE SEQUENCE [LARGE SCALE GENOMIC DNA]</scope>
    <source>
        <strain evidence="9 10">SAG 2043</strain>
    </source>
</reference>
<feature type="compositionally biased region" description="Acidic residues" evidence="6">
    <location>
        <begin position="691"/>
        <end position="705"/>
    </location>
</feature>
<dbReference type="InterPro" id="IPR035441">
    <property type="entry name" value="TFIIS/LEDGF_dom_sf"/>
</dbReference>
<dbReference type="Gene3D" id="1.10.10.10">
    <property type="entry name" value="Winged helix-like DNA-binding domain superfamily/Winged helix DNA-binding domain"/>
    <property type="match status" value="1"/>
</dbReference>
<feature type="region of interest" description="Disordered" evidence="6">
    <location>
        <begin position="662"/>
        <end position="752"/>
    </location>
</feature>
<evidence type="ECO:0000313" key="9">
    <source>
        <dbReference type="EMBL" id="KAK9805594.1"/>
    </source>
</evidence>
<feature type="compositionally biased region" description="Acidic residues" evidence="6">
    <location>
        <begin position="946"/>
        <end position="955"/>
    </location>
</feature>
<dbReference type="SUPFAM" id="SSF46689">
    <property type="entry name" value="Homeodomain-like"/>
    <property type="match status" value="1"/>
</dbReference>
<evidence type="ECO:0000256" key="4">
    <source>
        <dbReference type="ARBA" id="ARBA00022827"/>
    </source>
</evidence>
<keyword evidence="3" id="KW-0285">Flavoprotein</keyword>
<dbReference type="PRINTS" id="PR00419">
    <property type="entry name" value="ADXRDTASE"/>
</dbReference>
<dbReference type="Pfam" id="PF08766">
    <property type="entry name" value="DEK_C"/>
    <property type="match status" value="1"/>
</dbReference>
<evidence type="ECO:0000259" key="8">
    <source>
        <dbReference type="PROSITE" id="PS51998"/>
    </source>
</evidence>
<feature type="compositionally biased region" description="Polar residues" evidence="6">
    <location>
        <begin position="934"/>
        <end position="943"/>
    </location>
</feature>
<dbReference type="InterPro" id="IPR002937">
    <property type="entry name" value="Amino_oxidase"/>
</dbReference>
<protein>
    <submittedName>
        <fullName evidence="9">Uncharacterized protein</fullName>
    </submittedName>
</protein>
<evidence type="ECO:0000259" key="7">
    <source>
        <dbReference type="PROSITE" id="PS50934"/>
    </source>
</evidence>
<feature type="region of interest" description="Disordered" evidence="6">
    <location>
        <begin position="198"/>
        <end position="222"/>
    </location>
</feature>
<dbReference type="Gene3D" id="3.50.50.60">
    <property type="entry name" value="FAD/NAD(P)-binding domain"/>
    <property type="match status" value="1"/>
</dbReference>
<name>A0AAW1PAV4_9CHLO</name>
<dbReference type="Gene3D" id="1.20.930.10">
    <property type="entry name" value="Conserved domain common to transcription factors TFIIS, elongin A, CRSP70"/>
    <property type="match status" value="1"/>
</dbReference>
<dbReference type="Pfam" id="PF01593">
    <property type="entry name" value="Amino_oxidase"/>
    <property type="match status" value="1"/>
</dbReference>
<feature type="compositionally biased region" description="Pro residues" evidence="6">
    <location>
        <begin position="202"/>
        <end position="212"/>
    </location>
</feature>
<dbReference type="Gene3D" id="1.10.10.60">
    <property type="entry name" value="Homeodomain-like"/>
    <property type="match status" value="1"/>
</dbReference>
<evidence type="ECO:0000256" key="1">
    <source>
        <dbReference type="ARBA" id="ARBA00001974"/>
    </source>
</evidence>
<evidence type="ECO:0000313" key="10">
    <source>
        <dbReference type="Proteomes" id="UP001489004"/>
    </source>
</evidence>
<keyword evidence="4" id="KW-0274">FAD</keyword>
<dbReference type="SUPFAM" id="SSF51905">
    <property type="entry name" value="FAD/NAD(P)-binding domain"/>
    <property type="match status" value="1"/>
</dbReference>
<sequence length="1137" mass="122484">MAAVQYGLRKRSYPFQQRRTDAAITGADLALPATKATVAAGLRPGVLTKAELLSFRGRSSDYLEARNLILTKWEEDLKYLSVEACLALGQPQQRGLLRQAHQFLTEQGHINFGVLEEPAAGAGAASLDAAVDEEPAEPAELDDAQLTVKLFALLETVDMAVATEKGIRKQLGEQLGMDLHHRKAFIREQVHRFLAGDRSIPEPEPAAQPTPPRSASKPPKPITGRVIVVGAGPAGLAAAMQLKRCGVEVVVLEARDRVGGRVHTQRDVFSAPVDLGASIITGTSVDVGKGLRADPSAVVARQLGVPLHQLGNLLPLYDGLTGQPVVPEVDARVEKVRDSLMDEARERVEELGEDAVQGESLGAAIQKAFVAREQRLLDWHWANLEYGCSAQLSQVSLAHWNQDEEYGGFGGPHCMVVGGYNSILEALAAKLDVRLATPVSHISDDDDGVKVTSSSGEVFAGQAVIVTVTLGCLKAGTIRFEPALPSWKTDAIQRLGFGSLNKVIMEFPRAFWDESADFFGAALGGGPAARGLCFMFWNFQRFCGQPILAALVSGAAAEASETSTDQQMQESAMAVLRRLHGESIPDPKACIVTRWTSDEYSRGSYSYVAVGASARTYDQLALPVRRRVLFAGEHTCKEHPDTVGGAMLTGLREAVRALHMLKGDDDETGNAAANAVDTPLKVKKRKAGQSDSDESESSESDEEDIVPMKSKLSKRKRKASADVTADKGAKKRRHKKREAGSGDEAGDSDRLAKKLPIRMAARNAEAVRMELQEREAARADIKALWRALLSAAAGDTAGVADMMAASLTHSAQAQFLESLMKASPDALAHVASDPACMAALNGWLVELIPERMSFHVLELILKALARMPVRLPVLKSSGIAQTVRQRVVDHPNKTTKALAASLVKKWVDGASGKPAAPPASVPAAPPVQEARPTPASSLPSSAVDSAAEDLPEVDPESQAMKAAAAQAEEIARLHAERIAQIEAELRQAKRSTQDALPSIESFQHYARSGASGSKHKHKHKDTDALRRKASHTRSATNGSSHHASTPGSVRSSAGSVSEGITDPQIRSEVQTYVTKQLKALYQRKEISKDDYKWVAKKATDKVLRESEPPLGEFMTSKRKHKVKELVEKYVKQRKAGV</sequence>
<evidence type="ECO:0000256" key="3">
    <source>
        <dbReference type="ARBA" id="ARBA00022630"/>
    </source>
</evidence>
<dbReference type="InterPro" id="IPR014876">
    <property type="entry name" value="DEK_C"/>
</dbReference>